<organism evidence="2">
    <name type="scientific">Neospora caninum (strain Liverpool)</name>
    <dbReference type="NCBI Taxonomy" id="572307"/>
    <lineage>
        <taxon>Eukaryota</taxon>
        <taxon>Sar</taxon>
        <taxon>Alveolata</taxon>
        <taxon>Apicomplexa</taxon>
        <taxon>Conoidasida</taxon>
        <taxon>Coccidia</taxon>
        <taxon>Eucoccidiorida</taxon>
        <taxon>Eimeriorina</taxon>
        <taxon>Sarcocystidae</taxon>
        <taxon>Neospora</taxon>
    </lineage>
</organism>
<name>A0A0F7UNV2_NEOCL</name>
<proteinExistence type="predicted"/>
<reference evidence="2" key="1">
    <citation type="journal article" date="2015" name="PLoS ONE">
        <title>Comprehensive Evaluation of Toxoplasma gondii VEG and Neospora caninum LIV Genomes with Tachyzoite Stage Transcriptome and Proteome Defines Novel Transcript Features.</title>
        <authorList>
            <person name="Ramaprasad A."/>
            <person name="Mourier T."/>
            <person name="Naeem R."/>
            <person name="Malas T.B."/>
            <person name="Moussa E."/>
            <person name="Panigrahi A."/>
            <person name="Vermont S.J."/>
            <person name="Otto T.D."/>
            <person name="Wastling J."/>
            <person name="Pain A."/>
        </authorList>
    </citation>
    <scope>NUCLEOTIDE SEQUENCE</scope>
    <source>
        <strain evidence="2">Liverpool</strain>
    </source>
</reference>
<evidence type="ECO:0000256" key="1">
    <source>
        <dbReference type="SAM" id="MobiDB-lite"/>
    </source>
</evidence>
<accession>A0A0F7UNV2</accession>
<sequence>MASNDGSQPAADHRATVVSQRSPTRQSGVDPQTSLAHQLSREASFGMPSAAAPENPVRQATLTSMPSGISRSASLRYAPSSISVAAMNLLEEMANDERVALANESGDYRVKLTGPDGEISVNIWDLSLYPLWPFDHYQSLRREYLEMRGKPDRTPEEVKYIPPHPGVDYIYNNCLYVSHTGKMDFVSMSAHCILPDGSRMPADIDHSLRPRPFFSDAGSISCAWFRSCGQS</sequence>
<feature type="compositionally biased region" description="Polar residues" evidence="1">
    <location>
        <begin position="17"/>
        <end position="37"/>
    </location>
</feature>
<protein>
    <submittedName>
        <fullName evidence="2">Uncharacterized protein</fullName>
    </submittedName>
</protein>
<feature type="region of interest" description="Disordered" evidence="1">
    <location>
        <begin position="1"/>
        <end position="42"/>
    </location>
</feature>
<dbReference type="EMBL" id="LN714486">
    <property type="protein sequence ID" value="CEL70155.1"/>
    <property type="molecule type" value="Genomic_DNA"/>
</dbReference>
<gene>
    <name evidence="2" type="ORF">BN1204_058420</name>
</gene>
<evidence type="ECO:0000313" key="2">
    <source>
        <dbReference type="EMBL" id="CEL70155.1"/>
    </source>
</evidence>
<dbReference type="AlphaFoldDB" id="A0A0F7UNV2"/>